<feature type="transmembrane region" description="Helical" evidence="11">
    <location>
        <begin position="206"/>
        <end position="226"/>
    </location>
</feature>
<keyword evidence="10 11" id="KW-0739">Sodium transport</keyword>
<evidence type="ECO:0000256" key="8">
    <source>
        <dbReference type="ARBA" id="ARBA00023065"/>
    </source>
</evidence>
<evidence type="ECO:0000256" key="9">
    <source>
        <dbReference type="ARBA" id="ARBA00023136"/>
    </source>
</evidence>
<dbReference type="GO" id="GO:0006885">
    <property type="term" value="P:regulation of pH"/>
    <property type="evidence" value="ECO:0007669"/>
    <property type="project" value="UniProtKB-UniRule"/>
</dbReference>
<gene>
    <name evidence="11 12" type="primary">nhaA</name>
    <name evidence="12" type="ORF">HMPREF1162_1654</name>
</gene>
<comment type="function">
    <text evidence="11">Na(+)/H(+) antiporter that extrudes sodium in exchange for external protons.</text>
</comment>
<protein>
    <recommendedName>
        <fullName evidence="11">Na(+)/H(+) antiporter NhaA</fullName>
    </recommendedName>
    <alternativeName>
        <fullName evidence="11">Sodium/proton antiporter NhaA</fullName>
    </alternativeName>
</protein>
<feature type="transmembrane region" description="Helical" evidence="11">
    <location>
        <begin position="232"/>
        <end position="251"/>
    </location>
</feature>
<keyword evidence="7 11" id="KW-0915">Sodium</keyword>
<dbReference type="GO" id="GO:0015385">
    <property type="term" value="F:sodium:proton antiporter activity"/>
    <property type="evidence" value="ECO:0007669"/>
    <property type="project" value="UniProtKB-UniRule"/>
</dbReference>
<feature type="transmembrane region" description="Helical" evidence="11">
    <location>
        <begin position="412"/>
        <end position="431"/>
    </location>
</feature>
<evidence type="ECO:0000256" key="5">
    <source>
        <dbReference type="ARBA" id="ARBA00022692"/>
    </source>
</evidence>
<evidence type="ECO:0000256" key="6">
    <source>
        <dbReference type="ARBA" id="ARBA00022989"/>
    </source>
</evidence>
<dbReference type="STRING" id="1574624.GCA_001642025_01794"/>
<reference evidence="12 13" key="1">
    <citation type="submission" date="2011-07" db="EMBL/GenBank/DDBJ databases">
        <title>Genome Sequence of Propionibacterium acnes SK182B-JCVI.</title>
        <authorList>
            <person name="Durkin A.S."/>
            <person name="Madupu R."/>
            <person name="Hostetler J."/>
            <person name="Radune D."/>
            <person name="Torralba M."/>
            <person name="Methe B."/>
            <person name="Sutton G."/>
            <person name="Strausberg R.L."/>
            <person name="Nelson K.E."/>
        </authorList>
    </citation>
    <scope>NUCLEOTIDE SEQUENCE [LARGE SCALE GENOMIC DNA]</scope>
    <source>
        <strain evidence="12 13">SK182B-JCVI</strain>
    </source>
</reference>
<feature type="transmembrane region" description="Helical" evidence="11">
    <location>
        <begin position="177"/>
        <end position="199"/>
    </location>
</feature>
<feature type="transmembrane region" description="Helical" evidence="11">
    <location>
        <begin position="73"/>
        <end position="91"/>
    </location>
</feature>
<evidence type="ECO:0000256" key="2">
    <source>
        <dbReference type="ARBA" id="ARBA00022448"/>
    </source>
</evidence>
<comment type="catalytic activity">
    <reaction evidence="11">
        <text>Na(+)(in) + 2 H(+)(out) = Na(+)(out) + 2 H(+)(in)</text>
        <dbReference type="Rhea" id="RHEA:29251"/>
        <dbReference type="ChEBI" id="CHEBI:15378"/>
        <dbReference type="ChEBI" id="CHEBI:29101"/>
    </reaction>
</comment>
<feature type="transmembrane region" description="Helical" evidence="11">
    <location>
        <begin position="376"/>
        <end position="397"/>
    </location>
</feature>
<evidence type="ECO:0000256" key="11">
    <source>
        <dbReference type="HAMAP-Rule" id="MF_01844"/>
    </source>
</evidence>
<keyword evidence="9 11" id="KW-0472">Membrane</keyword>
<dbReference type="PATRIC" id="fig|1051006.4.peg.1276"/>
<proteinExistence type="inferred from homology"/>
<keyword evidence="2 11" id="KW-0813">Transport</keyword>
<dbReference type="HAMAP" id="MF_01844">
    <property type="entry name" value="NhaA"/>
    <property type="match status" value="1"/>
</dbReference>
<comment type="subcellular location">
    <subcellularLocation>
        <location evidence="1">Cell inner membrane</location>
        <topology evidence="1">Multi-pass membrane protein</topology>
    </subcellularLocation>
    <subcellularLocation>
        <location evidence="11">Cell membrane</location>
        <topology evidence="11">Multi-pass membrane protein</topology>
    </subcellularLocation>
</comment>
<dbReference type="eggNOG" id="COG3004">
    <property type="taxonomic scope" value="Bacteria"/>
</dbReference>
<keyword evidence="3 11" id="KW-0050">Antiport</keyword>
<dbReference type="InterPro" id="IPR023171">
    <property type="entry name" value="Na/H_antiporter_dom_sf"/>
</dbReference>
<evidence type="ECO:0000313" key="12">
    <source>
        <dbReference type="EMBL" id="EGR96797.1"/>
    </source>
</evidence>
<feature type="transmembrane region" description="Helical" evidence="11">
    <location>
        <begin position="340"/>
        <end position="364"/>
    </location>
</feature>
<keyword evidence="6 11" id="KW-1133">Transmembrane helix</keyword>
<name>F9NVS4_9ACTN</name>
<keyword evidence="4 11" id="KW-1003">Cell membrane</keyword>
<sequence>MTSHPFGMFYNKVCREVWSAWLCPLSHCAHATGTRKAFMTDSHKNKRPRKSILRPVTGPNALHLSDILRNETTGGMLMLAATVAALLWANLDHSSYHFFRELTLGPLTIEQWAADGLLTVFFFIAGLELKREFVEGSLSRPADALVPITAAVCGMVFPAGIYTLFNVLTSSGHPAGWAIPMATDIAFALAVLAIVGAGLPQAVRAFLLTLAIADDLGSIIVIAVFFSEGLDIWWLAGAIACIALWGVLQHFHLDNGWWYVPIFIVGWWCMLHSGVHATIAGVAFGLLTRTEEDVLDDPVDRWQHTVEPWSAGAVVPFFALMSAGVQVNGRMFLALWTHPISLGIICGLILGKTIGITFGSWLTARFTSAELGRGVVWRDIIAVAMLAGIGFTVSMLMTDLSFPKSHEFADEAKASVLVASFLAAVVGGGMLRHRGKRHAIWNAKHPHDVPVAAGSSTD</sequence>
<evidence type="ECO:0000256" key="4">
    <source>
        <dbReference type="ARBA" id="ARBA00022475"/>
    </source>
</evidence>
<dbReference type="EMBL" id="AFUN01000034">
    <property type="protein sequence ID" value="EGR96797.1"/>
    <property type="molecule type" value="Genomic_DNA"/>
</dbReference>
<dbReference type="Pfam" id="PF06965">
    <property type="entry name" value="Na_H_antiport_1"/>
    <property type="match status" value="1"/>
</dbReference>
<evidence type="ECO:0000256" key="10">
    <source>
        <dbReference type="ARBA" id="ARBA00023201"/>
    </source>
</evidence>
<dbReference type="GO" id="GO:0005886">
    <property type="term" value="C:plasma membrane"/>
    <property type="evidence" value="ECO:0007669"/>
    <property type="project" value="UniProtKB-SubCell"/>
</dbReference>
<feature type="transmembrane region" description="Helical" evidence="11">
    <location>
        <begin position="111"/>
        <end position="129"/>
    </location>
</feature>
<comment type="similarity">
    <text evidence="11">Belongs to the NhaA Na(+)/H(+) (TC 2.A.33) antiporter family.</text>
</comment>
<evidence type="ECO:0000256" key="3">
    <source>
        <dbReference type="ARBA" id="ARBA00022449"/>
    </source>
</evidence>
<dbReference type="NCBIfam" id="TIGR00773">
    <property type="entry name" value="NhaA"/>
    <property type="match status" value="1"/>
</dbReference>
<keyword evidence="8 11" id="KW-0406">Ion transport</keyword>
<comment type="caution">
    <text evidence="12">The sequence shown here is derived from an EMBL/GenBank/DDBJ whole genome shotgun (WGS) entry which is preliminary data.</text>
</comment>
<dbReference type="PANTHER" id="PTHR30341:SF0">
    <property type="entry name" value="NA(+)_H(+) ANTIPORTER NHAA"/>
    <property type="match status" value="1"/>
</dbReference>
<evidence type="ECO:0000256" key="7">
    <source>
        <dbReference type="ARBA" id="ARBA00023053"/>
    </source>
</evidence>
<accession>F9NVS4</accession>
<dbReference type="PANTHER" id="PTHR30341">
    <property type="entry name" value="SODIUM ION/PROTON ANTIPORTER NHAA-RELATED"/>
    <property type="match status" value="1"/>
</dbReference>
<organism evidence="12 13">
    <name type="scientific">[Propionibacterium] namnetense SK182B-JCVI</name>
    <dbReference type="NCBI Taxonomy" id="1051006"/>
    <lineage>
        <taxon>Bacteria</taxon>
        <taxon>Bacillati</taxon>
        <taxon>Actinomycetota</taxon>
        <taxon>Actinomycetes</taxon>
        <taxon>Propionibacteriales</taxon>
        <taxon>Propionibacteriaceae</taxon>
        <taxon>Cutibacterium</taxon>
    </lineage>
</organism>
<feature type="transmembrane region" description="Helical" evidence="11">
    <location>
        <begin position="258"/>
        <end position="287"/>
    </location>
</feature>
<keyword evidence="5 11" id="KW-0812">Transmembrane</keyword>
<evidence type="ECO:0000256" key="1">
    <source>
        <dbReference type="ARBA" id="ARBA00004429"/>
    </source>
</evidence>
<dbReference type="AlphaFoldDB" id="F9NVS4"/>
<dbReference type="Proteomes" id="UP000007832">
    <property type="component" value="Unassembled WGS sequence"/>
</dbReference>
<feature type="transmembrane region" description="Helical" evidence="11">
    <location>
        <begin position="141"/>
        <end position="165"/>
    </location>
</feature>
<dbReference type="InterPro" id="IPR004670">
    <property type="entry name" value="NhaA"/>
</dbReference>
<dbReference type="Gene3D" id="1.20.1530.10">
    <property type="entry name" value="Na+/H+ antiporter like domain"/>
    <property type="match status" value="1"/>
</dbReference>
<evidence type="ECO:0000313" key="13">
    <source>
        <dbReference type="Proteomes" id="UP000007832"/>
    </source>
</evidence>